<keyword evidence="7" id="KW-0597">Phosphoprotein</keyword>
<dbReference type="AlphaFoldDB" id="A0AAV7XME1"/>
<dbReference type="GO" id="GO:0005869">
    <property type="term" value="C:dynactin complex"/>
    <property type="evidence" value="ECO:0007669"/>
    <property type="project" value="InterPro"/>
</dbReference>
<comment type="subunit">
    <text evidence="14">Subunit of dynactin, a multiprotein complex part of a tripartite complex with dynein and a adapter, such as BICDL1, BICD2 or HOOK3. The dynactin complex is built around ACTR1A/ACTB filament and consists of an actin-related filament composed of a shoulder domain, a pointed end and a barbed end. Its length is defined by its flexible shoulder domain. The soulder is composed of 2 DCTN1 subunits, 4 DCTN2 and 2 DCTN3. The 4 DCNT2 (via N-terminus) bind the ACTR1A filament and act as molecular rulers to determine the length. The pointed end is important for binding dynein-dynactin cargo adapters. Consists of 4 subunits: ACTR10, DCNT4, DCTN5 and DCTN6. The barbed end is composed of a CAPZA1:CAPZB heterodimers, which binds ACTR1A/ACTB filament and dynactin and stabilizes dynactin. Interacts with ATP7B, but not ATP7A, in a copper-dependent manner. Interacts with ANK2; this interaction is required for localization at costameres. Interacts with N4BP2L1.</text>
</comment>
<evidence type="ECO:0000256" key="14">
    <source>
        <dbReference type="ARBA" id="ARBA00093507"/>
    </source>
</evidence>
<dbReference type="GO" id="GO:0030016">
    <property type="term" value="C:myofibril"/>
    <property type="evidence" value="ECO:0007669"/>
    <property type="project" value="UniProtKB-SubCell"/>
</dbReference>
<comment type="subcellular location">
    <subcellularLocation>
        <location evidence="3">Cytoplasm</location>
        <location evidence="3">Cell cortex</location>
    </subcellularLocation>
    <subcellularLocation>
        <location evidence="1">Cytoplasm</location>
        <location evidence="1">Cytoskeleton</location>
        <location evidence="1">Microtubule organizing center</location>
        <location evidence="1">Centrosome</location>
    </subcellularLocation>
    <subcellularLocation>
        <location evidence="2">Cytoplasm</location>
        <location evidence="2">Cytoskeleton</location>
        <location evidence="2">Stress fiber</location>
    </subcellularLocation>
    <subcellularLocation>
        <location evidence="4">Cytoplasm</location>
        <location evidence="4">Myofibril</location>
    </subcellularLocation>
</comment>
<dbReference type="EMBL" id="JAPTSV010000007">
    <property type="protein sequence ID" value="KAJ1525788.1"/>
    <property type="molecule type" value="Genomic_DNA"/>
</dbReference>
<evidence type="ECO:0000256" key="7">
    <source>
        <dbReference type="ARBA" id="ARBA00022553"/>
    </source>
</evidence>
<gene>
    <name evidence="16" type="ORF">ONE63_008991</name>
</gene>
<dbReference type="InterPro" id="IPR008603">
    <property type="entry name" value="DCTN4"/>
</dbReference>
<proteinExistence type="inferred from homology"/>
<evidence type="ECO:0000256" key="9">
    <source>
        <dbReference type="ARBA" id="ARBA00022990"/>
    </source>
</evidence>
<keyword evidence="5" id="KW-0963">Cytoplasm</keyword>
<evidence type="ECO:0000256" key="6">
    <source>
        <dbReference type="ARBA" id="ARBA00022499"/>
    </source>
</evidence>
<dbReference type="GO" id="GO:0005938">
    <property type="term" value="C:cell cortex"/>
    <property type="evidence" value="ECO:0007669"/>
    <property type="project" value="UniProtKB-SubCell"/>
</dbReference>
<evidence type="ECO:0000256" key="13">
    <source>
        <dbReference type="ARBA" id="ARBA00034864"/>
    </source>
</evidence>
<feature type="region of interest" description="Disordered" evidence="15">
    <location>
        <begin position="345"/>
        <end position="375"/>
    </location>
</feature>
<evidence type="ECO:0000313" key="17">
    <source>
        <dbReference type="Proteomes" id="UP001075354"/>
    </source>
</evidence>
<evidence type="ECO:0000256" key="10">
    <source>
        <dbReference type="ARBA" id="ARBA00023054"/>
    </source>
</evidence>
<keyword evidence="8" id="KW-0832">Ubl conjugation</keyword>
<name>A0AAV7XME1_9NEOP</name>
<keyword evidence="9" id="KW-0007">Acetylation</keyword>
<keyword evidence="17" id="KW-1185">Reference proteome</keyword>
<dbReference type="Proteomes" id="UP001075354">
    <property type="component" value="Chromosome 7"/>
</dbReference>
<accession>A0AAV7XME1</accession>
<evidence type="ECO:0000256" key="8">
    <source>
        <dbReference type="ARBA" id="ARBA00022843"/>
    </source>
</evidence>
<keyword evidence="10" id="KW-0175">Coiled coil</keyword>
<evidence type="ECO:0000256" key="2">
    <source>
        <dbReference type="ARBA" id="ARBA00004529"/>
    </source>
</evidence>
<dbReference type="PANTHER" id="PTHR13034:SF2">
    <property type="entry name" value="DYNACTIN SUBUNIT 4"/>
    <property type="match status" value="1"/>
</dbReference>
<sequence length="499" mass="55995">MSYLSKSDIVKYACTCGQLKSITNMYFCRHCLKLRCGYCVCHEVDSHYCSNCLEILPSAEARLKKNRCQTCFDCPNCLNTLAVRGTTVSVRDPDDPSKVNSQKKYYHACFFCRWTTRDAGLPDQAVQTVSANGWTHKETNSSNVQRVTVLLERARLLGTLERHEREQREKKFTPRSRRTFTHLPGVTSAHVRKRAGLPPELPAPSTIKDTLAEFQPAVAKESVNPLPEEIFTKAVNLFEITTMPQRLAQPEIQPVFCVDLLPAYKHLSTKRSQRCRECEHNVSKPELNPSSTKFKIQQAAYFHVPEVRLVTAGALIGGKDTEVVLLFSNPSQHPTTLSFISLREAEEEEGNKQTEDTSDLADQQGEAASSLSSLTKPAVVLEEPRPISIKVTGNVELPSPDAEITLPPKDDAAEYDYSGETHKSHNDPKWVMHRRANKAAVSFTVTPETGFTGKRCVIGFVLRYTYINRIPSPGSFDQKPQEVRLDTRLFVDCGKICSK</sequence>
<comment type="caution">
    <text evidence="16">The sequence shown here is derived from an EMBL/GenBank/DDBJ whole genome shotgun (WGS) entry which is preliminary data.</text>
</comment>
<dbReference type="GO" id="GO:0001725">
    <property type="term" value="C:stress fiber"/>
    <property type="evidence" value="ECO:0007669"/>
    <property type="project" value="UniProtKB-SubCell"/>
</dbReference>
<reference evidence="16" key="1">
    <citation type="submission" date="2022-12" db="EMBL/GenBank/DDBJ databases">
        <title>Chromosome-level genome assembly of the bean flower thrips Megalurothrips usitatus.</title>
        <authorList>
            <person name="Ma L."/>
            <person name="Liu Q."/>
            <person name="Li H."/>
            <person name="Cai W."/>
        </authorList>
    </citation>
    <scope>NUCLEOTIDE SEQUENCE</scope>
    <source>
        <strain evidence="16">Cailab_2022a</strain>
    </source>
</reference>
<evidence type="ECO:0000256" key="11">
    <source>
        <dbReference type="ARBA" id="ARBA00023212"/>
    </source>
</evidence>
<dbReference type="Pfam" id="PF05502">
    <property type="entry name" value="Dynactin_p62"/>
    <property type="match status" value="2"/>
</dbReference>
<evidence type="ECO:0000313" key="16">
    <source>
        <dbReference type="EMBL" id="KAJ1525788.1"/>
    </source>
</evidence>
<keyword evidence="11" id="KW-0206">Cytoskeleton</keyword>
<evidence type="ECO:0000256" key="4">
    <source>
        <dbReference type="ARBA" id="ARBA00004657"/>
    </source>
</evidence>
<feature type="compositionally biased region" description="Polar residues" evidence="15">
    <location>
        <begin position="366"/>
        <end position="375"/>
    </location>
</feature>
<dbReference type="PANTHER" id="PTHR13034">
    <property type="entry name" value="DYNACTIN P62 SUBUNIT"/>
    <property type="match status" value="1"/>
</dbReference>
<evidence type="ECO:0000256" key="15">
    <source>
        <dbReference type="SAM" id="MobiDB-lite"/>
    </source>
</evidence>
<evidence type="ECO:0000256" key="1">
    <source>
        <dbReference type="ARBA" id="ARBA00004300"/>
    </source>
</evidence>
<evidence type="ECO:0000256" key="12">
    <source>
        <dbReference type="ARBA" id="ARBA00034776"/>
    </source>
</evidence>
<evidence type="ECO:0000256" key="5">
    <source>
        <dbReference type="ARBA" id="ARBA00022490"/>
    </source>
</evidence>
<dbReference type="EMBL" id="JAPTSV010000007">
    <property type="protein sequence ID" value="KAJ1525787.1"/>
    <property type="molecule type" value="Genomic_DNA"/>
</dbReference>
<comment type="similarity">
    <text evidence="12">Belongs to the dynactin subunit 4 family.</text>
</comment>
<protein>
    <recommendedName>
        <fullName evidence="13">Dynactin subunit 4</fullName>
    </recommendedName>
</protein>
<organism evidence="16 17">
    <name type="scientific">Megalurothrips usitatus</name>
    <name type="common">bean blossom thrips</name>
    <dbReference type="NCBI Taxonomy" id="439358"/>
    <lineage>
        <taxon>Eukaryota</taxon>
        <taxon>Metazoa</taxon>
        <taxon>Ecdysozoa</taxon>
        <taxon>Arthropoda</taxon>
        <taxon>Hexapoda</taxon>
        <taxon>Insecta</taxon>
        <taxon>Pterygota</taxon>
        <taxon>Neoptera</taxon>
        <taxon>Paraneoptera</taxon>
        <taxon>Thysanoptera</taxon>
        <taxon>Terebrantia</taxon>
        <taxon>Thripoidea</taxon>
        <taxon>Thripidae</taxon>
        <taxon>Megalurothrips</taxon>
    </lineage>
</organism>
<keyword evidence="6" id="KW-1017">Isopeptide bond</keyword>
<dbReference type="GO" id="GO:0005813">
    <property type="term" value="C:centrosome"/>
    <property type="evidence" value="ECO:0007669"/>
    <property type="project" value="UniProtKB-SubCell"/>
</dbReference>
<evidence type="ECO:0000256" key="3">
    <source>
        <dbReference type="ARBA" id="ARBA00004544"/>
    </source>
</evidence>